<dbReference type="InterPro" id="IPR036737">
    <property type="entry name" value="OmpA-like_sf"/>
</dbReference>
<dbReference type="SUPFAM" id="SSF56925">
    <property type="entry name" value="OMPA-like"/>
    <property type="match status" value="1"/>
</dbReference>
<sequence length="431" mass="49101">MEIIRKSFESNTPIKNSLRCQFINARRFSRRSSYFLSLTLLSLSTTLLGSLLPISDSIATEFDNASSFETVTEDQETEKTEENTTQLSFESGPYLTLGIQQIQFESIEEQKFDRVSESYVGLGYQLTNHWSAQLSFLTSQVTDSDTIVSDVDYLNINSKYRFNGDKNNGWYVNFGIGQFQFEGSTVFPSNELELNVGGGYDFHLNRNLFISLNTQAIFPQNRKNTDWSTSISLNYFFGEESVEKTLSDSFSLEHSQAEKNKPITDSKSEKPLDSDHDGIDNNQDQCPETPYHFMVDQNGCTKYVIDRQSIVLNIQFDSDSILVKEEYYDDIESLARFMKQHQTINVTIEGHTDNVGAKNYNRRLSSQRANQVAKILNRDFGITLKKINSIGYGETKPVATNLSDEGRSQNRRVQAVLKAEVQKPQLKKTNN</sequence>
<evidence type="ECO:0000256" key="6">
    <source>
        <dbReference type="ARBA" id="ARBA00023065"/>
    </source>
</evidence>
<keyword evidence="7" id="KW-0626">Porin</keyword>
<dbReference type="InterPro" id="IPR011250">
    <property type="entry name" value="OMP/PagP_B-barrel"/>
</dbReference>
<protein>
    <submittedName>
        <fullName evidence="14">OmpA family protein</fullName>
    </submittedName>
</protein>
<dbReference type="Proteomes" id="UP000315439">
    <property type="component" value="Unassembled WGS sequence"/>
</dbReference>
<keyword evidence="8 10" id="KW-0472">Membrane</keyword>
<dbReference type="OrthoDB" id="9782229at2"/>
<gene>
    <name evidence="14" type="ORF">FLL46_17470</name>
</gene>
<keyword evidence="12" id="KW-1133">Transmembrane helix</keyword>
<dbReference type="Gene3D" id="3.30.1330.60">
    <property type="entry name" value="OmpA-like domain"/>
    <property type="match status" value="1"/>
</dbReference>
<evidence type="ECO:0000256" key="1">
    <source>
        <dbReference type="ARBA" id="ARBA00004571"/>
    </source>
</evidence>
<evidence type="ECO:0000256" key="11">
    <source>
        <dbReference type="SAM" id="MobiDB-lite"/>
    </source>
</evidence>
<evidence type="ECO:0000256" key="4">
    <source>
        <dbReference type="ARBA" id="ARBA00022692"/>
    </source>
</evidence>
<feature type="region of interest" description="Disordered" evidence="11">
    <location>
        <begin position="253"/>
        <end position="288"/>
    </location>
</feature>
<comment type="caution">
    <text evidence="14">The sequence shown here is derived from an EMBL/GenBank/DDBJ whole genome shotgun (WGS) entry which is preliminary data.</text>
</comment>
<reference evidence="14 15" key="1">
    <citation type="submission" date="2019-07" db="EMBL/GenBank/DDBJ databases">
        <title>Draft genome for Aliikangiella sp. M105.</title>
        <authorList>
            <person name="Wang G."/>
        </authorList>
    </citation>
    <scope>NUCLEOTIDE SEQUENCE [LARGE SCALE GENOMIC DNA]</scope>
    <source>
        <strain evidence="14 15">M105</strain>
    </source>
</reference>
<dbReference type="EMBL" id="VIKS01000010">
    <property type="protein sequence ID" value="TQV86683.1"/>
    <property type="molecule type" value="Genomic_DNA"/>
</dbReference>
<keyword evidence="6" id="KW-0406">Ion transport</keyword>
<feature type="transmembrane region" description="Helical" evidence="12">
    <location>
        <begin position="34"/>
        <end position="54"/>
    </location>
</feature>
<evidence type="ECO:0000256" key="5">
    <source>
        <dbReference type="ARBA" id="ARBA00022729"/>
    </source>
</evidence>
<keyword evidence="9" id="KW-0998">Cell outer membrane</keyword>
<organism evidence="14 15">
    <name type="scientific">Aliikangiella coralliicola</name>
    <dbReference type="NCBI Taxonomy" id="2592383"/>
    <lineage>
        <taxon>Bacteria</taxon>
        <taxon>Pseudomonadati</taxon>
        <taxon>Pseudomonadota</taxon>
        <taxon>Gammaproteobacteria</taxon>
        <taxon>Oceanospirillales</taxon>
        <taxon>Pleioneaceae</taxon>
        <taxon>Aliikangiella</taxon>
    </lineage>
</organism>
<dbReference type="InterPro" id="IPR006665">
    <property type="entry name" value="OmpA-like"/>
</dbReference>
<evidence type="ECO:0000256" key="12">
    <source>
        <dbReference type="SAM" id="Phobius"/>
    </source>
</evidence>
<keyword evidence="5" id="KW-0732">Signal</keyword>
<name>A0A545UB77_9GAMM</name>
<evidence type="ECO:0000313" key="15">
    <source>
        <dbReference type="Proteomes" id="UP000315439"/>
    </source>
</evidence>
<dbReference type="SUPFAM" id="SSF103088">
    <property type="entry name" value="OmpA-like"/>
    <property type="match status" value="1"/>
</dbReference>
<comment type="subcellular location">
    <subcellularLocation>
        <location evidence="1">Cell outer membrane</location>
        <topology evidence="1">Multi-pass membrane protein</topology>
    </subcellularLocation>
</comment>
<keyword evidence="15" id="KW-1185">Reference proteome</keyword>
<accession>A0A545UB77</accession>
<proteinExistence type="predicted"/>
<evidence type="ECO:0000256" key="8">
    <source>
        <dbReference type="ARBA" id="ARBA00023136"/>
    </source>
</evidence>
<dbReference type="PANTHER" id="PTHR30329:SF21">
    <property type="entry name" value="LIPOPROTEIN YIAD-RELATED"/>
    <property type="match status" value="1"/>
</dbReference>
<feature type="domain" description="OmpA-like" evidence="13">
    <location>
        <begin position="303"/>
        <end position="421"/>
    </location>
</feature>
<dbReference type="CDD" id="cd07185">
    <property type="entry name" value="OmpA_C-like"/>
    <property type="match status" value="1"/>
</dbReference>
<evidence type="ECO:0000256" key="9">
    <source>
        <dbReference type="ARBA" id="ARBA00023237"/>
    </source>
</evidence>
<dbReference type="PANTHER" id="PTHR30329">
    <property type="entry name" value="STATOR ELEMENT OF FLAGELLAR MOTOR COMPLEX"/>
    <property type="match status" value="1"/>
</dbReference>
<dbReference type="Gene3D" id="2.40.160.20">
    <property type="match status" value="1"/>
</dbReference>
<dbReference type="InterPro" id="IPR027385">
    <property type="entry name" value="Beta-barrel_OMP"/>
</dbReference>
<dbReference type="AlphaFoldDB" id="A0A545UB77"/>
<evidence type="ECO:0000259" key="13">
    <source>
        <dbReference type="PROSITE" id="PS51123"/>
    </source>
</evidence>
<dbReference type="GO" id="GO:0006811">
    <property type="term" value="P:monoatomic ion transport"/>
    <property type="evidence" value="ECO:0007669"/>
    <property type="project" value="UniProtKB-KW"/>
</dbReference>
<dbReference type="RefSeq" id="WP_142932608.1">
    <property type="nucleotide sequence ID" value="NZ_ML660166.1"/>
</dbReference>
<evidence type="ECO:0000313" key="14">
    <source>
        <dbReference type="EMBL" id="TQV86683.1"/>
    </source>
</evidence>
<dbReference type="GO" id="GO:0009279">
    <property type="term" value="C:cell outer membrane"/>
    <property type="evidence" value="ECO:0007669"/>
    <property type="project" value="UniProtKB-SubCell"/>
</dbReference>
<dbReference type="PROSITE" id="PS51123">
    <property type="entry name" value="OMPA_2"/>
    <property type="match status" value="1"/>
</dbReference>
<evidence type="ECO:0000256" key="3">
    <source>
        <dbReference type="ARBA" id="ARBA00022452"/>
    </source>
</evidence>
<feature type="compositionally biased region" description="Basic and acidic residues" evidence="11">
    <location>
        <begin position="255"/>
        <end position="279"/>
    </location>
</feature>
<dbReference type="InterPro" id="IPR006664">
    <property type="entry name" value="OMP_bac"/>
</dbReference>
<keyword evidence="4 12" id="KW-0812">Transmembrane</keyword>
<dbReference type="InterPro" id="IPR050330">
    <property type="entry name" value="Bact_OuterMem_StrucFunc"/>
</dbReference>
<dbReference type="Pfam" id="PF13505">
    <property type="entry name" value="OMP_b-brl"/>
    <property type="match status" value="1"/>
</dbReference>
<dbReference type="GO" id="GO:0015288">
    <property type="term" value="F:porin activity"/>
    <property type="evidence" value="ECO:0007669"/>
    <property type="project" value="UniProtKB-KW"/>
</dbReference>
<evidence type="ECO:0000256" key="10">
    <source>
        <dbReference type="PROSITE-ProRule" id="PRU00473"/>
    </source>
</evidence>
<evidence type="ECO:0000256" key="7">
    <source>
        <dbReference type="ARBA" id="ARBA00023114"/>
    </source>
</evidence>
<dbReference type="PRINTS" id="PR01021">
    <property type="entry name" value="OMPADOMAIN"/>
</dbReference>
<evidence type="ECO:0000256" key="2">
    <source>
        <dbReference type="ARBA" id="ARBA00022448"/>
    </source>
</evidence>
<dbReference type="Pfam" id="PF00691">
    <property type="entry name" value="OmpA"/>
    <property type="match status" value="1"/>
</dbReference>
<keyword evidence="2" id="KW-0813">Transport</keyword>
<keyword evidence="3" id="KW-1134">Transmembrane beta strand</keyword>
<dbReference type="GO" id="GO:0046930">
    <property type="term" value="C:pore complex"/>
    <property type="evidence" value="ECO:0007669"/>
    <property type="project" value="UniProtKB-KW"/>
</dbReference>